<name>A0A1L3KP28_BANNV</name>
<dbReference type="EMBL" id="KX884644">
    <property type="protein sequence ID" value="APG79124.1"/>
    <property type="molecule type" value="Genomic_RNA"/>
</dbReference>
<dbReference type="InterPro" id="IPR009973">
    <property type="entry name" value="Seadorna_VP7"/>
</dbReference>
<dbReference type="SUPFAM" id="SSF56112">
    <property type="entry name" value="Protein kinase-like (PK-like)"/>
    <property type="match status" value="1"/>
</dbReference>
<dbReference type="Pfam" id="PF07387">
    <property type="entry name" value="Seadorna_VP7"/>
    <property type="match status" value="1"/>
</dbReference>
<dbReference type="InterPro" id="IPR011009">
    <property type="entry name" value="Kinase-like_dom_sf"/>
</dbReference>
<reference evidence="1" key="1">
    <citation type="journal article" date="2016" name="Nature">
        <title>Redefining the invertebrate RNA virosphere.</title>
        <authorList>
            <person name="Shi M."/>
            <person name="Lin X.D."/>
            <person name="Tian J.H."/>
            <person name="Chen L.J."/>
            <person name="Chen X."/>
            <person name="Li C.X."/>
            <person name="Qin X.C."/>
            <person name="Li J."/>
            <person name="Cao J.P."/>
            <person name="Eden J.S."/>
            <person name="Buchmann J."/>
            <person name="Wang W."/>
            <person name="Xu J."/>
            <person name="Holmes E.C."/>
            <person name="Zhang Y.Z."/>
        </authorList>
    </citation>
    <scope>NUCLEOTIDE SEQUENCE</scope>
    <source>
        <strain evidence="1">QTM104536</strain>
    </source>
</reference>
<organism evidence="1">
    <name type="scientific">Banna virus</name>
    <name type="common">BAV</name>
    <dbReference type="NCBI Taxonomy" id="77763"/>
    <lineage>
        <taxon>Viruses</taxon>
        <taxon>Riboviria</taxon>
        <taxon>Orthornavirae</taxon>
        <taxon>Duplornaviricota</taxon>
        <taxon>Resentoviricetes</taxon>
        <taxon>Reovirales</taxon>
        <taxon>Sedoreoviridae</taxon>
        <taxon>Seadornavirus</taxon>
        <taxon>Seadornavirus bannaense</taxon>
    </lineage>
</organism>
<proteinExistence type="predicted"/>
<evidence type="ECO:0000313" key="1">
    <source>
        <dbReference type="EMBL" id="APG79124.1"/>
    </source>
</evidence>
<sequence>MNNGQATITRSGSEFAIRCRHLDRDYTMPLPNITSNNNFLDCIKFITECMGFDYVSDGFKIDANVSDLHHLKGNSTLLVGITKIGPLILKKVRSLPCCNDVLFRNNYRILAKMHGILRLKNDVNNHKYGVILERCYEPQINFSNFITAISDLDSFHSSNPHLLHGDVNPDNIMSDSEGYLKLVDPVCLLENQVNMVNVEYDDLTQEAEKKVFLRSLISLICKQLSADVDSIYVDLRETNPSFNTESGIKLSELIANVDALKANYWKSMLNYKPMMPDLRVLKDLTYYDTSDDKVPITEGLDDEDDV</sequence>
<accession>A0A1L3KP28</accession>
<protein>
    <submittedName>
        <fullName evidence="1">Banna VP7</fullName>
    </submittedName>
</protein>